<dbReference type="SUPFAM" id="SSF54001">
    <property type="entry name" value="Cysteine proteinases"/>
    <property type="match status" value="1"/>
</dbReference>
<dbReference type="PROSITE" id="PS00639">
    <property type="entry name" value="THIOL_PROTEASE_HIS"/>
    <property type="match status" value="1"/>
</dbReference>
<dbReference type="InterPro" id="IPR000668">
    <property type="entry name" value="Peptidase_C1A_C"/>
</dbReference>
<organism evidence="7 8">
    <name type="scientific">Chrysochromulina tobinii</name>
    <dbReference type="NCBI Taxonomy" id="1460289"/>
    <lineage>
        <taxon>Eukaryota</taxon>
        <taxon>Haptista</taxon>
        <taxon>Haptophyta</taxon>
        <taxon>Prymnesiophyceae</taxon>
        <taxon>Prymnesiales</taxon>
        <taxon>Chrysochromulinaceae</taxon>
        <taxon>Chrysochromulina</taxon>
    </lineage>
</organism>
<dbReference type="SMART" id="SM00645">
    <property type="entry name" value="Pept_C1"/>
    <property type="match status" value="1"/>
</dbReference>
<comment type="similarity">
    <text evidence="1">Belongs to the peptidase C1 family.</text>
</comment>
<feature type="transmembrane region" description="Helical" evidence="4">
    <location>
        <begin position="288"/>
        <end position="305"/>
    </location>
</feature>
<feature type="compositionally biased region" description="Basic and acidic residues" evidence="3">
    <location>
        <begin position="470"/>
        <end position="479"/>
    </location>
</feature>
<keyword evidence="4" id="KW-0472">Membrane</keyword>
<dbReference type="Pfam" id="PF08246">
    <property type="entry name" value="Inhibitor_I29"/>
    <property type="match status" value="1"/>
</dbReference>
<evidence type="ECO:0000256" key="2">
    <source>
        <dbReference type="ARBA" id="ARBA00023157"/>
    </source>
</evidence>
<dbReference type="GO" id="GO:0006508">
    <property type="term" value="P:proteolysis"/>
    <property type="evidence" value="ECO:0007669"/>
    <property type="project" value="InterPro"/>
</dbReference>
<evidence type="ECO:0000313" key="8">
    <source>
        <dbReference type="Proteomes" id="UP000037460"/>
    </source>
</evidence>
<evidence type="ECO:0000313" key="7">
    <source>
        <dbReference type="EMBL" id="KOO23913.1"/>
    </source>
</evidence>
<comment type="caution">
    <text evidence="7">The sequence shown here is derived from an EMBL/GenBank/DDBJ whole genome shotgun (WGS) entry which is preliminary data.</text>
</comment>
<keyword evidence="4" id="KW-0812">Transmembrane</keyword>
<dbReference type="InterPro" id="IPR013201">
    <property type="entry name" value="Prot_inhib_I29"/>
</dbReference>
<dbReference type="AlphaFoldDB" id="A0A0M0JCG6"/>
<proteinExistence type="inferred from homology"/>
<evidence type="ECO:0000256" key="1">
    <source>
        <dbReference type="ARBA" id="ARBA00008455"/>
    </source>
</evidence>
<keyword evidence="4" id="KW-1133">Transmembrane helix</keyword>
<dbReference type="InterPro" id="IPR000169">
    <property type="entry name" value="Pept_cys_AS"/>
</dbReference>
<evidence type="ECO:0000259" key="5">
    <source>
        <dbReference type="SMART" id="SM00645"/>
    </source>
</evidence>
<dbReference type="PANTHER" id="PTHR12411">
    <property type="entry name" value="CYSTEINE PROTEASE FAMILY C1-RELATED"/>
    <property type="match status" value="1"/>
</dbReference>
<evidence type="ECO:0000256" key="4">
    <source>
        <dbReference type="SAM" id="Phobius"/>
    </source>
</evidence>
<dbReference type="EMBL" id="JWZX01003146">
    <property type="protein sequence ID" value="KOO23913.1"/>
    <property type="molecule type" value="Genomic_DNA"/>
</dbReference>
<accession>A0A0M0JCG6</accession>
<dbReference type="GO" id="GO:0008234">
    <property type="term" value="F:cysteine-type peptidase activity"/>
    <property type="evidence" value="ECO:0007669"/>
    <property type="project" value="InterPro"/>
</dbReference>
<dbReference type="InterPro" id="IPR038765">
    <property type="entry name" value="Papain-like_cys_pep_sf"/>
</dbReference>
<dbReference type="Gene3D" id="3.90.70.10">
    <property type="entry name" value="Cysteine proteinases"/>
    <property type="match status" value="1"/>
</dbReference>
<feature type="transmembrane region" description="Helical" evidence="4">
    <location>
        <begin position="425"/>
        <end position="445"/>
    </location>
</feature>
<dbReference type="CDD" id="cd02248">
    <property type="entry name" value="Peptidase_C1A"/>
    <property type="match status" value="1"/>
</dbReference>
<feature type="domain" description="Cathepsin propeptide inhibitor" evidence="6">
    <location>
        <begin position="5"/>
        <end position="39"/>
    </location>
</feature>
<sequence length="552" mass="58154">MAALEVFEANDRMIEEHNARNVSFTLGHNAYSDLTHAEFRRRMLPALGVSSESFGGLRVKVEPAMGHAMDLGNVSDVDWAEAGFVERVKDQGRCGACWAFAVVGAIESAFAIGGNPLTSLSEQEFVSCDKEEQACAGGSIERATAWSVLHPLCDEADWPYTSGHTVMPGECPGSLPCSPKVSVAAYKGTWGDEKAFEAAVARQPVAAAIAAGSKAFQFYKKGIYDDASCGTAVDHAILLVGFGTDVASPTPDYWRLKNSWGTSWGEKGFMQLARGKNHCCGSRKGRSILVYIALGSAPACVALLLSRWSRMSHQLLGTAPSTTAWADGWACADPTADDNYTTLFTPNRTLLGGPRLASWMPLAAGFVNSAAMAEHGDWVPSALLGAPVALALGTALLASLASLCARTRLAEQHLLYEEPAALEPWASSLFFLALSSAVLGVPLAFHVDERRWRAAQHGASTANGSTPDTAPHERLETQTRRHGNSISILDPLGAPLGAAPEAMLYDHLYDPLGASCPTDGQGPLKALVSSAPTTTTPTRGHSGGAAGAAASL</sequence>
<feature type="domain" description="Peptidase C1A papain C-terminal" evidence="5">
    <location>
        <begin position="73"/>
        <end position="289"/>
    </location>
</feature>
<dbReference type="InterPro" id="IPR025660">
    <property type="entry name" value="Pept_his_AS"/>
</dbReference>
<feature type="region of interest" description="Disordered" evidence="3">
    <location>
        <begin position="527"/>
        <end position="552"/>
    </location>
</feature>
<dbReference type="Proteomes" id="UP000037460">
    <property type="component" value="Unassembled WGS sequence"/>
</dbReference>
<keyword evidence="2" id="KW-1015">Disulfide bond</keyword>
<reference evidence="8" key="1">
    <citation type="journal article" date="2015" name="PLoS Genet.">
        <title>Genome Sequence and Transcriptome Analyses of Chrysochromulina tobin: Metabolic Tools for Enhanced Algal Fitness in the Prominent Order Prymnesiales (Haptophyceae).</title>
        <authorList>
            <person name="Hovde B.T."/>
            <person name="Deodato C.R."/>
            <person name="Hunsperger H.M."/>
            <person name="Ryken S.A."/>
            <person name="Yost W."/>
            <person name="Jha R.K."/>
            <person name="Patterson J."/>
            <person name="Monnat R.J. Jr."/>
            <person name="Barlow S.B."/>
            <person name="Starkenburg S.R."/>
            <person name="Cattolico R.A."/>
        </authorList>
    </citation>
    <scope>NUCLEOTIDE SEQUENCE</scope>
    <source>
        <strain evidence="8">CCMP291</strain>
    </source>
</reference>
<dbReference type="Pfam" id="PF00112">
    <property type="entry name" value="Peptidase_C1"/>
    <property type="match status" value="1"/>
</dbReference>
<dbReference type="PROSITE" id="PS00139">
    <property type="entry name" value="THIOL_PROTEASE_CYS"/>
    <property type="match status" value="1"/>
</dbReference>
<evidence type="ECO:0000256" key="3">
    <source>
        <dbReference type="SAM" id="MobiDB-lite"/>
    </source>
</evidence>
<name>A0A0M0JCG6_9EUKA</name>
<gene>
    <name evidence="7" type="ORF">Ctob_001933</name>
</gene>
<feature type="transmembrane region" description="Helical" evidence="4">
    <location>
        <begin position="382"/>
        <end position="405"/>
    </location>
</feature>
<dbReference type="InterPro" id="IPR039417">
    <property type="entry name" value="Peptidase_C1A_papain-like"/>
</dbReference>
<feature type="compositionally biased region" description="Polar residues" evidence="3">
    <location>
        <begin position="458"/>
        <end position="468"/>
    </location>
</feature>
<feature type="compositionally biased region" description="Polar residues" evidence="3">
    <location>
        <begin position="530"/>
        <end position="539"/>
    </location>
</feature>
<dbReference type="InterPro" id="IPR013128">
    <property type="entry name" value="Peptidase_C1A"/>
</dbReference>
<keyword evidence="8" id="KW-1185">Reference proteome</keyword>
<evidence type="ECO:0000259" key="6">
    <source>
        <dbReference type="SMART" id="SM00848"/>
    </source>
</evidence>
<dbReference type="PRINTS" id="PR00705">
    <property type="entry name" value="PAPAIN"/>
</dbReference>
<protein>
    <submittedName>
        <fullName evidence="7">Cysteine proteinase rd21a</fullName>
    </submittedName>
</protein>
<feature type="region of interest" description="Disordered" evidence="3">
    <location>
        <begin position="456"/>
        <end position="483"/>
    </location>
</feature>
<dbReference type="OrthoDB" id="10253408at2759"/>
<dbReference type="SMART" id="SM00848">
    <property type="entry name" value="Inhibitor_I29"/>
    <property type="match status" value="1"/>
</dbReference>